<dbReference type="SMART" id="SM00248">
    <property type="entry name" value="ANK"/>
    <property type="match status" value="3"/>
</dbReference>
<protein>
    <submittedName>
        <fullName evidence="1">Serine/threonine-protein phosphatase 6 regulatory ankyrin repeat subunit C</fullName>
    </submittedName>
</protein>
<dbReference type="Pfam" id="PF00023">
    <property type="entry name" value="Ank"/>
    <property type="match status" value="1"/>
</dbReference>
<dbReference type="InterPro" id="IPR002110">
    <property type="entry name" value="Ankyrin_rpt"/>
</dbReference>
<organism evidence="1 2">
    <name type="scientific">Durusdinium trenchii</name>
    <dbReference type="NCBI Taxonomy" id="1381693"/>
    <lineage>
        <taxon>Eukaryota</taxon>
        <taxon>Sar</taxon>
        <taxon>Alveolata</taxon>
        <taxon>Dinophyceae</taxon>
        <taxon>Suessiales</taxon>
        <taxon>Symbiodiniaceae</taxon>
        <taxon>Durusdinium</taxon>
    </lineage>
</organism>
<dbReference type="Proteomes" id="UP001642464">
    <property type="component" value="Unassembled WGS sequence"/>
</dbReference>
<name>A0ABP0PK75_9DINO</name>
<comment type="caution">
    <text evidence="1">The sequence shown here is derived from an EMBL/GenBank/DDBJ whole genome shotgun (WGS) entry which is preliminary data.</text>
</comment>
<evidence type="ECO:0000313" key="2">
    <source>
        <dbReference type="Proteomes" id="UP001642464"/>
    </source>
</evidence>
<gene>
    <name evidence="1" type="ORF">SCF082_LOCUS36700</name>
</gene>
<dbReference type="EMBL" id="CAXAMM010036557">
    <property type="protein sequence ID" value="CAK9075937.1"/>
    <property type="molecule type" value="Genomic_DNA"/>
</dbReference>
<proteinExistence type="predicted"/>
<dbReference type="Gene3D" id="1.25.40.20">
    <property type="entry name" value="Ankyrin repeat-containing domain"/>
    <property type="match status" value="1"/>
</dbReference>
<evidence type="ECO:0000313" key="1">
    <source>
        <dbReference type="EMBL" id="CAK9075937.1"/>
    </source>
</evidence>
<sequence length="207" mass="22449">MQVLHTWSLEEFLSYFRFSSLEESFRRKGMGAMACAVLSADVSLVRHLVALKAPLDVPLPAIVEAGAKVSTASGSGGRGEGFGLGMRGYSIERRDWTPLHLATAHSSNSIESLAALLELRGDPNASNRLGHPLLGICDTAEAVELLVEKRADVNKLSPPTMASPLVLACLRCAPPEVFESFIKLKADVNLVQGQREELGMWQHVEEL</sequence>
<keyword evidence="2" id="KW-1185">Reference proteome</keyword>
<reference evidence="1 2" key="1">
    <citation type="submission" date="2024-02" db="EMBL/GenBank/DDBJ databases">
        <authorList>
            <person name="Chen Y."/>
            <person name="Shah S."/>
            <person name="Dougan E. K."/>
            <person name="Thang M."/>
            <person name="Chan C."/>
        </authorList>
    </citation>
    <scope>NUCLEOTIDE SEQUENCE [LARGE SCALE GENOMIC DNA]</scope>
</reference>
<accession>A0ABP0PK75</accession>
<dbReference type="SUPFAM" id="SSF48403">
    <property type="entry name" value="Ankyrin repeat"/>
    <property type="match status" value="1"/>
</dbReference>
<dbReference type="InterPro" id="IPR036770">
    <property type="entry name" value="Ankyrin_rpt-contain_sf"/>
</dbReference>